<organism evidence="3 4">
    <name type="scientific">Streptacidiphilus jiangxiensis</name>
    <dbReference type="NCBI Taxonomy" id="235985"/>
    <lineage>
        <taxon>Bacteria</taxon>
        <taxon>Bacillati</taxon>
        <taxon>Actinomycetota</taxon>
        <taxon>Actinomycetes</taxon>
        <taxon>Kitasatosporales</taxon>
        <taxon>Streptomycetaceae</taxon>
        <taxon>Streptacidiphilus</taxon>
    </lineage>
</organism>
<keyword evidence="3" id="KW-0378">Hydrolase</keyword>
<protein>
    <submittedName>
        <fullName evidence="3">D-alanyl-D-alanine carboxypeptidase</fullName>
    </submittedName>
</protein>
<dbReference type="Proteomes" id="UP000183015">
    <property type="component" value="Unassembled WGS sequence"/>
</dbReference>
<keyword evidence="4" id="KW-1185">Reference proteome</keyword>
<dbReference type="Gene3D" id="3.30.1380.10">
    <property type="match status" value="1"/>
</dbReference>
<reference evidence="4" key="1">
    <citation type="submission" date="2016-10" db="EMBL/GenBank/DDBJ databases">
        <authorList>
            <person name="Varghese N."/>
        </authorList>
    </citation>
    <scope>NUCLEOTIDE SEQUENCE [LARGE SCALE GENOMIC DNA]</scope>
    <source>
        <strain evidence="4">DSM 45096 / BCRC 16803 / CGMCC 4.1857 / CIP 109030 / JCM 12277 / KCTC 19219 / NBRC 100920 / 33214</strain>
    </source>
</reference>
<proteinExistence type="predicted"/>
<keyword evidence="3" id="KW-0121">Carboxypeptidase</keyword>
<dbReference type="eggNOG" id="COG2843">
    <property type="taxonomic scope" value="Bacteria"/>
</dbReference>
<dbReference type="EMBL" id="FOAZ01000016">
    <property type="protein sequence ID" value="SEL97181.1"/>
    <property type="molecule type" value="Genomic_DNA"/>
</dbReference>
<evidence type="ECO:0000313" key="3">
    <source>
        <dbReference type="EMBL" id="SEL97181.1"/>
    </source>
</evidence>
<dbReference type="STRING" id="235985.SAMN05414137_1164"/>
<feature type="compositionally biased region" description="Polar residues" evidence="1">
    <location>
        <begin position="183"/>
        <end position="192"/>
    </location>
</feature>
<evidence type="ECO:0000259" key="2">
    <source>
        <dbReference type="Pfam" id="PF13539"/>
    </source>
</evidence>
<accession>A0A1H7UJR3</accession>
<dbReference type="GO" id="GO:0004180">
    <property type="term" value="F:carboxypeptidase activity"/>
    <property type="evidence" value="ECO:0007669"/>
    <property type="project" value="UniProtKB-KW"/>
</dbReference>
<dbReference type="InterPro" id="IPR039561">
    <property type="entry name" value="Peptidase_M15C"/>
</dbReference>
<dbReference type="InterPro" id="IPR009045">
    <property type="entry name" value="Zn_M74/Hedgehog-like"/>
</dbReference>
<feature type="compositionally biased region" description="Basic residues" evidence="1">
    <location>
        <begin position="9"/>
        <end position="19"/>
    </location>
</feature>
<keyword evidence="3" id="KW-0645">Protease</keyword>
<dbReference type="Pfam" id="PF13539">
    <property type="entry name" value="Peptidase_M15_4"/>
    <property type="match status" value="1"/>
</dbReference>
<sequence>MDHNDHRDHRDHHDHHVHRGEHLGRRLGRVAVTLVAAMLLLAGCGTSGARSGAAAAPALTTSEAPPQAAPPVTDASAAALDPVVSAITTAQWQRIVAVGAWHQGCPVGRAQLRDVTLTHWGFDGKQHRGVLVVNADVVASVKRIFARLLADHFPIRQMKPIEDYAGDDNASMRADNSSAYNCRRASQANAPATDSPHANGRAIDLNPVENPWTDPRCHCWQPTGKYAARTPGFGKITEGSAVWRAFHADGWIWQDIKTADYQHFDTGYPSRPYRRHSSPS</sequence>
<feature type="region of interest" description="Disordered" evidence="1">
    <location>
        <begin position="183"/>
        <end position="202"/>
    </location>
</feature>
<dbReference type="RefSeq" id="WP_236656007.1">
    <property type="nucleotide sequence ID" value="NZ_BBPN01000012.1"/>
</dbReference>
<gene>
    <name evidence="3" type="ORF">SAMN05414137_1164</name>
</gene>
<feature type="domain" description="Peptidase M15C" evidence="2">
    <location>
        <begin position="192"/>
        <end position="265"/>
    </location>
</feature>
<feature type="region of interest" description="Disordered" evidence="1">
    <location>
        <begin position="1"/>
        <end position="21"/>
    </location>
</feature>
<name>A0A1H7UJR3_STRJI</name>
<dbReference type="SUPFAM" id="SSF55166">
    <property type="entry name" value="Hedgehog/DD-peptidase"/>
    <property type="match status" value="1"/>
</dbReference>
<dbReference type="AlphaFoldDB" id="A0A1H7UJR3"/>
<evidence type="ECO:0000313" key="4">
    <source>
        <dbReference type="Proteomes" id="UP000183015"/>
    </source>
</evidence>
<evidence type="ECO:0000256" key="1">
    <source>
        <dbReference type="SAM" id="MobiDB-lite"/>
    </source>
</evidence>